<keyword evidence="3 6" id="KW-0812">Transmembrane</keyword>
<reference evidence="7 8" key="1">
    <citation type="submission" date="2021-07" db="EMBL/GenBank/DDBJ databases">
        <title>Stakelama flava sp. nov., a novel endophytic bacterium isolated from branch of Kandelia candel.</title>
        <authorList>
            <person name="Tuo L."/>
        </authorList>
    </citation>
    <scope>NUCLEOTIDE SEQUENCE [LARGE SCALE GENOMIC DNA]</scope>
    <source>
        <strain evidence="7 8">CBK3Z-3</strain>
    </source>
</reference>
<gene>
    <name evidence="7" type="ORF">KY084_12040</name>
</gene>
<sequence length="235" mass="25809">MIRGRTGFGLLLALLALIFAALIALGIWQVHRLHWKEALIARVDARVTAPPSPAPGPAQWRDINAKRAEYRHVRVTGRYRSGSDTLVQAATDLGSGFWVLTPFESRRGFTVLVNRGFVPDRKAVTTPGGQRTITGLLRITEPGGGFLRSNHPGEDRWYSRDVAAIARTRGLGTVAPYFIDADKGQDDASGPVGGLTVIRFPNNHLVYAITWFGLALMTLAGTALLIRERFRPQKD</sequence>
<evidence type="ECO:0000313" key="7">
    <source>
        <dbReference type="EMBL" id="MBW4331599.1"/>
    </source>
</evidence>
<evidence type="ECO:0000256" key="1">
    <source>
        <dbReference type="ARBA" id="ARBA00004370"/>
    </source>
</evidence>
<dbReference type="PANTHER" id="PTHR23427">
    <property type="entry name" value="SURFEIT LOCUS PROTEIN"/>
    <property type="match status" value="1"/>
</dbReference>
<dbReference type="InterPro" id="IPR002994">
    <property type="entry name" value="Surf1/Shy1"/>
</dbReference>
<dbReference type="CDD" id="cd06662">
    <property type="entry name" value="SURF1"/>
    <property type="match status" value="1"/>
</dbReference>
<evidence type="ECO:0000256" key="3">
    <source>
        <dbReference type="ARBA" id="ARBA00022692"/>
    </source>
</evidence>
<comment type="subcellular location">
    <subcellularLocation>
        <location evidence="6">Cell membrane</location>
        <topology evidence="6">Multi-pass membrane protein</topology>
    </subcellularLocation>
    <subcellularLocation>
        <location evidence="1">Membrane</location>
    </subcellularLocation>
</comment>
<keyword evidence="5 6" id="KW-0472">Membrane</keyword>
<accession>A0ABS6XN25</accession>
<dbReference type="EMBL" id="JAHWZX010000011">
    <property type="protein sequence ID" value="MBW4331599.1"/>
    <property type="molecule type" value="Genomic_DNA"/>
</dbReference>
<comment type="similarity">
    <text evidence="2 6">Belongs to the SURF1 family.</text>
</comment>
<evidence type="ECO:0000256" key="5">
    <source>
        <dbReference type="ARBA" id="ARBA00023136"/>
    </source>
</evidence>
<organism evidence="7 8">
    <name type="scientific">Stakelama flava</name>
    <dbReference type="NCBI Taxonomy" id="2860338"/>
    <lineage>
        <taxon>Bacteria</taxon>
        <taxon>Pseudomonadati</taxon>
        <taxon>Pseudomonadota</taxon>
        <taxon>Alphaproteobacteria</taxon>
        <taxon>Sphingomonadales</taxon>
        <taxon>Sphingomonadaceae</taxon>
        <taxon>Stakelama</taxon>
    </lineage>
</organism>
<evidence type="ECO:0000256" key="4">
    <source>
        <dbReference type="ARBA" id="ARBA00022989"/>
    </source>
</evidence>
<dbReference type="PANTHER" id="PTHR23427:SF2">
    <property type="entry name" value="SURFEIT LOCUS PROTEIN 1"/>
    <property type="match status" value="1"/>
</dbReference>
<dbReference type="Pfam" id="PF02104">
    <property type="entry name" value="SURF1"/>
    <property type="match status" value="1"/>
</dbReference>
<feature type="transmembrane region" description="Helical" evidence="6">
    <location>
        <begin position="205"/>
        <end position="226"/>
    </location>
</feature>
<protein>
    <recommendedName>
        <fullName evidence="6">SURF1-like protein</fullName>
    </recommendedName>
</protein>
<proteinExistence type="inferred from homology"/>
<comment type="caution">
    <text evidence="6">Lacks conserved residue(s) required for the propagation of feature annotation.</text>
</comment>
<name>A0ABS6XN25_9SPHN</name>
<comment type="caution">
    <text evidence="7">The sequence shown here is derived from an EMBL/GenBank/DDBJ whole genome shotgun (WGS) entry which is preliminary data.</text>
</comment>
<keyword evidence="6" id="KW-1003">Cell membrane</keyword>
<evidence type="ECO:0000256" key="2">
    <source>
        <dbReference type="ARBA" id="ARBA00007165"/>
    </source>
</evidence>
<evidence type="ECO:0000313" key="8">
    <source>
        <dbReference type="Proteomes" id="UP001197214"/>
    </source>
</evidence>
<evidence type="ECO:0000256" key="6">
    <source>
        <dbReference type="RuleBase" id="RU363076"/>
    </source>
</evidence>
<dbReference type="Proteomes" id="UP001197214">
    <property type="component" value="Unassembled WGS sequence"/>
</dbReference>
<keyword evidence="8" id="KW-1185">Reference proteome</keyword>
<dbReference type="RefSeq" id="WP_219238723.1">
    <property type="nucleotide sequence ID" value="NZ_JAHWZX010000011.1"/>
</dbReference>
<dbReference type="InterPro" id="IPR045214">
    <property type="entry name" value="Surf1/Surf4"/>
</dbReference>
<dbReference type="PROSITE" id="PS50895">
    <property type="entry name" value="SURF1"/>
    <property type="match status" value="1"/>
</dbReference>
<keyword evidence="4 6" id="KW-1133">Transmembrane helix</keyword>